<dbReference type="HAMAP" id="MF_01328_B">
    <property type="entry name" value="Ribosomal_uL4_B"/>
    <property type="match status" value="1"/>
</dbReference>
<keyword evidence="3 5" id="KW-0687">Ribonucleoprotein</keyword>
<evidence type="ECO:0000256" key="1">
    <source>
        <dbReference type="ARBA" id="ARBA00010528"/>
    </source>
</evidence>
<dbReference type="InterPro" id="IPR002136">
    <property type="entry name" value="Ribosomal_uL4"/>
</dbReference>
<evidence type="ECO:0000313" key="7">
    <source>
        <dbReference type="EMBL" id="HGT71254.1"/>
    </source>
</evidence>
<name>A0A7C4M2R1_UNCC3</name>
<reference evidence="7" key="1">
    <citation type="journal article" date="2020" name="mSystems">
        <title>Genome- and Community-Level Interaction Insights into Carbon Utilization and Element Cycling Functions of Hydrothermarchaeota in Hydrothermal Sediment.</title>
        <authorList>
            <person name="Zhou Z."/>
            <person name="Liu Y."/>
            <person name="Xu W."/>
            <person name="Pan J."/>
            <person name="Luo Z.H."/>
            <person name="Li M."/>
        </authorList>
    </citation>
    <scope>NUCLEOTIDE SEQUENCE [LARGE SCALE GENOMIC DNA]</scope>
    <source>
        <strain evidence="7">SpSt-579</strain>
    </source>
</reference>
<evidence type="ECO:0000256" key="2">
    <source>
        <dbReference type="ARBA" id="ARBA00022980"/>
    </source>
</evidence>
<dbReference type="AlphaFoldDB" id="A0A7C4M2R1"/>
<protein>
    <recommendedName>
        <fullName evidence="4 5">Large ribosomal subunit protein uL4</fullName>
    </recommendedName>
</protein>
<dbReference type="InterPro" id="IPR023574">
    <property type="entry name" value="Ribosomal_uL4_dom_sf"/>
</dbReference>
<dbReference type="NCBIfam" id="TIGR03953">
    <property type="entry name" value="rplD_bact"/>
    <property type="match status" value="1"/>
</dbReference>
<dbReference type="EMBL" id="DSYQ01000015">
    <property type="protein sequence ID" value="HGT71254.1"/>
    <property type="molecule type" value="Genomic_DNA"/>
</dbReference>
<dbReference type="GO" id="GO:1990904">
    <property type="term" value="C:ribonucleoprotein complex"/>
    <property type="evidence" value="ECO:0007669"/>
    <property type="project" value="UniProtKB-KW"/>
</dbReference>
<dbReference type="PANTHER" id="PTHR10746:SF6">
    <property type="entry name" value="LARGE RIBOSOMAL SUBUNIT PROTEIN UL4M"/>
    <property type="match status" value="1"/>
</dbReference>
<dbReference type="Gene3D" id="3.40.1370.10">
    <property type="match status" value="1"/>
</dbReference>
<comment type="caution">
    <text evidence="7">The sequence shown here is derived from an EMBL/GenBank/DDBJ whole genome shotgun (WGS) entry which is preliminary data.</text>
</comment>
<feature type="region of interest" description="Disordered" evidence="6">
    <location>
        <begin position="46"/>
        <end position="76"/>
    </location>
</feature>
<comment type="subunit">
    <text evidence="5">Part of the 50S ribosomal subunit.</text>
</comment>
<dbReference type="SUPFAM" id="SSF52166">
    <property type="entry name" value="Ribosomal protein L4"/>
    <property type="match status" value="1"/>
</dbReference>
<keyword evidence="2 5" id="KW-0689">Ribosomal protein</keyword>
<dbReference type="InterPro" id="IPR013005">
    <property type="entry name" value="Ribosomal_uL4-like"/>
</dbReference>
<dbReference type="GO" id="GO:0006412">
    <property type="term" value="P:translation"/>
    <property type="evidence" value="ECO:0007669"/>
    <property type="project" value="UniProtKB-UniRule"/>
</dbReference>
<keyword evidence="5" id="KW-0694">RNA-binding</keyword>
<comment type="similarity">
    <text evidence="1 5">Belongs to the universal ribosomal protein uL4 family.</text>
</comment>
<sequence>MEKDNTNTIETVNKSKVTLKSKKSPSPILVSSVILANLANKRQISASTKTKGEVSGGGKKPWRQKGTGRARAGSNRSPIWVGGGITFGPRLERNFSKRINKKQKSIVLNHLLEEKNKEGNLKIIEKVDLKSAKTKELLNYLASLGIDNSTILILDDDFSSSENSEKIYFAGRNISFLKIISASKLNAYMILKYKWAVITKKALEDLNKRTEPKK</sequence>
<comment type="function">
    <text evidence="5">Forms part of the polypeptide exit tunnel.</text>
</comment>
<gene>
    <name evidence="5 7" type="primary">rplD</name>
    <name evidence="7" type="ORF">ENT43_03280</name>
</gene>
<proteinExistence type="inferred from homology"/>
<dbReference type="Pfam" id="PF00573">
    <property type="entry name" value="Ribosomal_L4"/>
    <property type="match status" value="1"/>
</dbReference>
<evidence type="ECO:0000256" key="4">
    <source>
        <dbReference type="ARBA" id="ARBA00035244"/>
    </source>
</evidence>
<accession>A0A7C4M2R1</accession>
<evidence type="ECO:0000256" key="5">
    <source>
        <dbReference type="HAMAP-Rule" id="MF_01328"/>
    </source>
</evidence>
<evidence type="ECO:0000256" key="6">
    <source>
        <dbReference type="SAM" id="MobiDB-lite"/>
    </source>
</evidence>
<organism evidence="7">
    <name type="scientific">candidate division CPR3 bacterium</name>
    <dbReference type="NCBI Taxonomy" id="2268181"/>
    <lineage>
        <taxon>Bacteria</taxon>
        <taxon>Bacteria division CPR3</taxon>
    </lineage>
</organism>
<dbReference type="GO" id="GO:0019843">
    <property type="term" value="F:rRNA binding"/>
    <property type="evidence" value="ECO:0007669"/>
    <property type="project" value="UniProtKB-UniRule"/>
</dbReference>
<comment type="function">
    <text evidence="5">One of the primary rRNA binding proteins, this protein initially binds near the 5'-end of the 23S rRNA. It is important during the early stages of 50S assembly. It makes multiple contacts with different domains of the 23S rRNA in the assembled 50S subunit and ribosome.</text>
</comment>
<dbReference type="GO" id="GO:0003735">
    <property type="term" value="F:structural constituent of ribosome"/>
    <property type="evidence" value="ECO:0007669"/>
    <property type="project" value="InterPro"/>
</dbReference>
<dbReference type="GO" id="GO:0005840">
    <property type="term" value="C:ribosome"/>
    <property type="evidence" value="ECO:0007669"/>
    <property type="project" value="UniProtKB-KW"/>
</dbReference>
<evidence type="ECO:0000256" key="3">
    <source>
        <dbReference type="ARBA" id="ARBA00023274"/>
    </source>
</evidence>
<dbReference type="PANTHER" id="PTHR10746">
    <property type="entry name" value="50S RIBOSOMAL PROTEIN L4"/>
    <property type="match status" value="1"/>
</dbReference>
<keyword evidence="5" id="KW-0699">rRNA-binding</keyword>